<evidence type="ECO:0000313" key="3">
    <source>
        <dbReference type="Proteomes" id="UP001262817"/>
    </source>
</evidence>
<comment type="caution">
    <text evidence="2">The sequence shown here is derived from an EMBL/GenBank/DDBJ whole genome shotgun (WGS) entry which is preliminary data.</text>
</comment>
<dbReference type="InterPro" id="IPR002789">
    <property type="entry name" value="HerA_central"/>
</dbReference>
<protein>
    <submittedName>
        <fullName evidence="2">DUF87 domain-containing protein</fullName>
    </submittedName>
</protein>
<organism evidence="2 3">
    <name type="scientific">Lactococcus petauri</name>
    <dbReference type="NCBI Taxonomy" id="1940789"/>
    <lineage>
        <taxon>Bacteria</taxon>
        <taxon>Bacillati</taxon>
        <taxon>Bacillota</taxon>
        <taxon>Bacilli</taxon>
        <taxon>Lactobacillales</taxon>
        <taxon>Streptococcaceae</taxon>
        <taxon>Lactococcus</taxon>
    </lineage>
</organism>
<feature type="domain" description="Helicase HerA central" evidence="1">
    <location>
        <begin position="452"/>
        <end position="524"/>
    </location>
</feature>
<dbReference type="InterPro" id="IPR027417">
    <property type="entry name" value="P-loop_NTPase"/>
</dbReference>
<dbReference type="InterPro" id="IPR051162">
    <property type="entry name" value="T4SS_component"/>
</dbReference>
<dbReference type="RefSeq" id="WP_240247064.1">
    <property type="nucleotide sequence ID" value="NZ_JAGYXE010000017.1"/>
</dbReference>
<dbReference type="SUPFAM" id="SSF52540">
    <property type="entry name" value="P-loop containing nucleoside triphosphate hydrolases"/>
    <property type="match status" value="1"/>
</dbReference>
<evidence type="ECO:0000313" key="2">
    <source>
        <dbReference type="EMBL" id="MDT2584330.1"/>
    </source>
</evidence>
<dbReference type="NCBIfam" id="NF045971">
    <property type="entry name" value="conju_CD1110"/>
    <property type="match status" value="1"/>
</dbReference>
<dbReference type="Gene3D" id="3.40.50.300">
    <property type="entry name" value="P-loop containing nucleotide triphosphate hydrolases"/>
    <property type="match status" value="1"/>
</dbReference>
<name>A0AAJ2ITL5_9LACT</name>
<evidence type="ECO:0000259" key="1">
    <source>
        <dbReference type="Pfam" id="PF01935"/>
    </source>
</evidence>
<dbReference type="Proteomes" id="UP001262817">
    <property type="component" value="Unassembled WGS sequence"/>
</dbReference>
<dbReference type="Gene3D" id="1.10.8.730">
    <property type="match status" value="1"/>
</dbReference>
<accession>A0AAJ2ITL5</accession>
<sequence>MILRKTKKSKNGVEELPSKKLKAATTQNSLQYKYLYENGIMHVVEDVYSRTYDLLPITYTTATDTEQKIILSQYNAALNQLSNNDHFQLTLLVKKTPKGEYMEENAYAPRSDGFDHFREEFNTIIEDNYDKGHNNFKVGRFITLSTHAANQRDARRNLESMSDNFSEELRAIKSGLTPLEAMERLQVMNDILRPGTPLYGDYSDIEKQKLRSQDLIAPGVLNFNRPGKISFGINDKEGEVLFLRDYPRNLSDSMFKELTEAGIEMVLTIHGSPYSIAETNQSLRTASMDVEGEVLKQRSKSSHKGSGGDYIARGTREYYEDVNEQIDFVTETGDTQFSTTIMVYTWADNSDELRHNIQQINAVGKKFGANFEPFYLTQEQALNSILPLGKNYMDFEKSFVRDLLTPNLSVNSPYTSQDIQHKGGKFYGINLLSKNNILINRMSDELKNSNGGIMAVSGGGKSFAAKNEIISTLLARPKDEVIILDPEREYIPIAKEFKGQVVHVGPGSPVSINALDLEDTEGLGIEGDPIADKANFLLSIFGNILGRITPTQRTLIDRVTKEVYRQYDKPNLQDWFGVLKENQSEEARDLVGGLGIYIEGSLNMFAKNTNVDLNSRLTIYDTNSLKNEMAVFGYMVILDKIWNKVVENRRKGIVTWVYIDEFQILINPNQIQQLREAASNIYARIRKYGGNPTFMTQSAETMAATLEGRNIMFNSDFLILLQQKSGVLKALIEEFNLTDKQASYLSSPAAGAGLIIAGSNIIPFSNKIPKQTALFKLMDTKVNNDRQTSAG</sequence>
<reference evidence="2" key="1">
    <citation type="submission" date="2023-03" db="EMBL/GenBank/DDBJ databases">
        <authorList>
            <person name="Shen W."/>
            <person name="Cai J."/>
        </authorList>
    </citation>
    <scope>NUCLEOTIDE SEQUENCE</scope>
    <source>
        <strain evidence="2">P86-2</strain>
    </source>
</reference>
<dbReference type="PANTHER" id="PTHR30121">
    <property type="entry name" value="UNCHARACTERIZED PROTEIN YJGR-RELATED"/>
    <property type="match status" value="1"/>
</dbReference>
<dbReference type="Pfam" id="PF01935">
    <property type="entry name" value="DUF87"/>
    <property type="match status" value="1"/>
</dbReference>
<proteinExistence type="predicted"/>
<dbReference type="AlphaFoldDB" id="A0AAJ2ITL5"/>
<dbReference type="EMBL" id="JARPXR010000011">
    <property type="protein sequence ID" value="MDT2584330.1"/>
    <property type="molecule type" value="Genomic_DNA"/>
</dbReference>
<gene>
    <name evidence="2" type="ORF">P7D17_09480</name>
</gene>
<dbReference type="PANTHER" id="PTHR30121:SF6">
    <property type="entry name" value="SLR6007 PROTEIN"/>
    <property type="match status" value="1"/>
</dbReference>